<sequence>MNRPKVIPACRKRRLKGKMVEEFVVEEVLNPSPEEVPPRIPEHVLKCLWHKPPSFLVPLTCFLMWH</sequence>
<keyword evidence="2" id="KW-1185">Reference proteome</keyword>
<protein>
    <submittedName>
        <fullName evidence="1">Uncharacterized protein</fullName>
    </submittedName>
</protein>
<name>A0ABD2NTU6_9CUCU</name>
<dbReference type="AlphaFoldDB" id="A0ABD2NTU6"/>
<dbReference type="EMBL" id="JABFTP020000144">
    <property type="protein sequence ID" value="KAL3281993.1"/>
    <property type="molecule type" value="Genomic_DNA"/>
</dbReference>
<reference evidence="1 2" key="1">
    <citation type="journal article" date="2021" name="BMC Biol.">
        <title>Horizontally acquired antibacterial genes associated with adaptive radiation of ladybird beetles.</title>
        <authorList>
            <person name="Li H.S."/>
            <person name="Tang X.F."/>
            <person name="Huang Y.H."/>
            <person name="Xu Z.Y."/>
            <person name="Chen M.L."/>
            <person name="Du X.Y."/>
            <person name="Qiu B.Y."/>
            <person name="Chen P.T."/>
            <person name="Zhang W."/>
            <person name="Slipinski A."/>
            <person name="Escalona H.E."/>
            <person name="Waterhouse R.M."/>
            <person name="Zwick A."/>
            <person name="Pang H."/>
        </authorList>
    </citation>
    <scope>NUCLEOTIDE SEQUENCE [LARGE SCALE GENOMIC DNA]</scope>
    <source>
        <strain evidence="1">SYSU2018</strain>
    </source>
</reference>
<accession>A0ABD2NTU6</accession>
<gene>
    <name evidence="1" type="ORF">HHI36_005196</name>
</gene>
<organism evidence="1 2">
    <name type="scientific">Cryptolaemus montrouzieri</name>
    <dbReference type="NCBI Taxonomy" id="559131"/>
    <lineage>
        <taxon>Eukaryota</taxon>
        <taxon>Metazoa</taxon>
        <taxon>Ecdysozoa</taxon>
        <taxon>Arthropoda</taxon>
        <taxon>Hexapoda</taxon>
        <taxon>Insecta</taxon>
        <taxon>Pterygota</taxon>
        <taxon>Neoptera</taxon>
        <taxon>Endopterygota</taxon>
        <taxon>Coleoptera</taxon>
        <taxon>Polyphaga</taxon>
        <taxon>Cucujiformia</taxon>
        <taxon>Coccinelloidea</taxon>
        <taxon>Coccinellidae</taxon>
        <taxon>Scymninae</taxon>
        <taxon>Scymnini</taxon>
        <taxon>Cryptolaemus</taxon>
    </lineage>
</organism>
<comment type="caution">
    <text evidence="1">The sequence shown here is derived from an EMBL/GenBank/DDBJ whole genome shotgun (WGS) entry which is preliminary data.</text>
</comment>
<proteinExistence type="predicted"/>
<evidence type="ECO:0000313" key="2">
    <source>
        <dbReference type="Proteomes" id="UP001516400"/>
    </source>
</evidence>
<feature type="non-terminal residue" evidence="1">
    <location>
        <position position="66"/>
    </location>
</feature>
<evidence type="ECO:0000313" key="1">
    <source>
        <dbReference type="EMBL" id="KAL3281993.1"/>
    </source>
</evidence>
<dbReference type="Proteomes" id="UP001516400">
    <property type="component" value="Unassembled WGS sequence"/>
</dbReference>